<name>A0A4Y5Z804_9GAMM</name>
<dbReference type="OrthoDB" id="5957866at2"/>
<gene>
    <name evidence="2" type="ORF">FIV34_15205</name>
</gene>
<dbReference type="EMBL" id="CP041046">
    <property type="protein sequence ID" value="QDE40455.1"/>
    <property type="molecule type" value="Genomic_DNA"/>
</dbReference>
<protein>
    <recommendedName>
        <fullName evidence="4">DUF3077 domain-containing protein</fullName>
    </recommendedName>
</protein>
<sequence>MNAMDEKTACPSAGTPVDDEPSIHDLLNEARLWLQYAHGVTTTLADLVHESDELDPKQLSLSLEAIAAMTQAGLERMGEAHVQWAWRGEP</sequence>
<feature type="region of interest" description="Disordered" evidence="1">
    <location>
        <begin position="1"/>
        <end position="22"/>
    </location>
</feature>
<reference evidence="2 3" key="1">
    <citation type="submission" date="2019-06" db="EMBL/GenBank/DDBJ databases">
        <title>A complete genome sequence for Luteibacter pinisoli MAH-14.</title>
        <authorList>
            <person name="Baltrus D.A."/>
        </authorList>
    </citation>
    <scope>NUCLEOTIDE SEQUENCE [LARGE SCALE GENOMIC DNA]</scope>
    <source>
        <strain evidence="2 3">MAH-14</strain>
    </source>
</reference>
<organism evidence="2 3">
    <name type="scientific">Luteibacter pinisoli</name>
    <dbReference type="NCBI Taxonomy" id="2589080"/>
    <lineage>
        <taxon>Bacteria</taxon>
        <taxon>Pseudomonadati</taxon>
        <taxon>Pseudomonadota</taxon>
        <taxon>Gammaproteobacteria</taxon>
        <taxon>Lysobacterales</taxon>
        <taxon>Rhodanobacteraceae</taxon>
        <taxon>Luteibacter</taxon>
    </lineage>
</organism>
<evidence type="ECO:0000313" key="3">
    <source>
        <dbReference type="Proteomes" id="UP000316093"/>
    </source>
</evidence>
<proteinExistence type="predicted"/>
<evidence type="ECO:0000313" key="2">
    <source>
        <dbReference type="EMBL" id="QDE40455.1"/>
    </source>
</evidence>
<dbReference type="KEGG" id="lpy:FIV34_15205"/>
<dbReference type="Proteomes" id="UP000316093">
    <property type="component" value="Chromosome"/>
</dbReference>
<accession>A0A4Y5Z804</accession>
<dbReference type="RefSeq" id="WP_139984196.1">
    <property type="nucleotide sequence ID" value="NZ_CP041046.1"/>
</dbReference>
<evidence type="ECO:0008006" key="4">
    <source>
        <dbReference type="Google" id="ProtNLM"/>
    </source>
</evidence>
<keyword evidence="3" id="KW-1185">Reference proteome</keyword>
<dbReference type="AlphaFoldDB" id="A0A4Y5Z804"/>
<evidence type="ECO:0000256" key="1">
    <source>
        <dbReference type="SAM" id="MobiDB-lite"/>
    </source>
</evidence>